<dbReference type="SUPFAM" id="SSF50044">
    <property type="entry name" value="SH3-domain"/>
    <property type="match status" value="1"/>
</dbReference>
<dbReference type="Gene3D" id="2.30.30.40">
    <property type="entry name" value="SH3 Domains"/>
    <property type="match status" value="1"/>
</dbReference>
<feature type="domain" description="SH3" evidence="4">
    <location>
        <begin position="481"/>
        <end position="539"/>
    </location>
</feature>
<dbReference type="GO" id="GO:0006897">
    <property type="term" value="P:endocytosis"/>
    <property type="evidence" value="ECO:0007669"/>
    <property type="project" value="InterPro"/>
</dbReference>
<dbReference type="Pfam" id="PF03114">
    <property type="entry name" value="BAR"/>
    <property type="match status" value="1"/>
</dbReference>
<name>A0AAQ3M850_9PEZI</name>
<dbReference type="GO" id="GO:0043332">
    <property type="term" value="C:mating projection tip"/>
    <property type="evidence" value="ECO:0007669"/>
    <property type="project" value="TreeGrafter"/>
</dbReference>
<evidence type="ECO:0000256" key="2">
    <source>
        <dbReference type="PROSITE-ProRule" id="PRU00192"/>
    </source>
</evidence>
<evidence type="ECO:0000256" key="1">
    <source>
        <dbReference type="ARBA" id="ARBA00022443"/>
    </source>
</evidence>
<dbReference type="PANTHER" id="PTHR47174">
    <property type="entry name" value="BRIDGING INTEGRATOR 3"/>
    <property type="match status" value="1"/>
</dbReference>
<dbReference type="SUPFAM" id="SSF103657">
    <property type="entry name" value="BAR/IMD domain-like"/>
    <property type="match status" value="1"/>
</dbReference>
<evidence type="ECO:0000256" key="3">
    <source>
        <dbReference type="SAM" id="MobiDB-lite"/>
    </source>
</evidence>
<dbReference type="AlphaFoldDB" id="A0AAQ3M850"/>
<keyword evidence="1 2" id="KW-0728">SH3 domain</keyword>
<dbReference type="InterPro" id="IPR001452">
    <property type="entry name" value="SH3_domain"/>
</dbReference>
<dbReference type="GO" id="GO:0097320">
    <property type="term" value="P:plasma membrane tubulation"/>
    <property type="evidence" value="ECO:0007669"/>
    <property type="project" value="TreeGrafter"/>
</dbReference>
<protein>
    <recommendedName>
        <fullName evidence="4">SH3 domain-containing protein</fullName>
    </recommendedName>
</protein>
<feature type="region of interest" description="Disordered" evidence="3">
    <location>
        <begin position="336"/>
        <end position="423"/>
    </location>
</feature>
<dbReference type="Proteomes" id="UP001303373">
    <property type="component" value="Chromosome 9"/>
</dbReference>
<dbReference type="PROSITE" id="PS50002">
    <property type="entry name" value="SH3"/>
    <property type="match status" value="1"/>
</dbReference>
<feature type="compositionally biased region" description="Basic and acidic residues" evidence="3">
    <location>
        <begin position="161"/>
        <end position="172"/>
    </location>
</feature>
<dbReference type="PANTHER" id="PTHR47174:SF2">
    <property type="entry name" value="SH3 DOMAIN SIGNALLING PROTEIN (AFU_ORTHOLOGUE AFUA_5G07670)"/>
    <property type="match status" value="1"/>
</dbReference>
<dbReference type="Pfam" id="PF14604">
    <property type="entry name" value="SH3_9"/>
    <property type="match status" value="1"/>
</dbReference>
<evidence type="ECO:0000313" key="6">
    <source>
        <dbReference type="Proteomes" id="UP001303373"/>
    </source>
</evidence>
<proteinExistence type="predicted"/>
<feature type="region of interest" description="Disordered" evidence="3">
    <location>
        <begin position="153"/>
        <end position="172"/>
    </location>
</feature>
<dbReference type="InterPro" id="IPR036028">
    <property type="entry name" value="SH3-like_dom_sf"/>
</dbReference>
<organism evidence="5 6">
    <name type="scientific">Acrodontium crateriforme</name>
    <dbReference type="NCBI Taxonomy" id="150365"/>
    <lineage>
        <taxon>Eukaryota</taxon>
        <taxon>Fungi</taxon>
        <taxon>Dikarya</taxon>
        <taxon>Ascomycota</taxon>
        <taxon>Pezizomycotina</taxon>
        <taxon>Dothideomycetes</taxon>
        <taxon>Dothideomycetidae</taxon>
        <taxon>Mycosphaerellales</taxon>
        <taxon>Teratosphaeriaceae</taxon>
        <taxon>Acrodontium</taxon>
    </lineage>
</organism>
<dbReference type="Gene3D" id="1.20.1270.60">
    <property type="entry name" value="Arfaptin homology (AH) domain/BAR domain"/>
    <property type="match status" value="1"/>
</dbReference>
<gene>
    <name evidence="5" type="ORF">R9X50_00592900</name>
</gene>
<dbReference type="GO" id="GO:0030479">
    <property type="term" value="C:actin cortical patch"/>
    <property type="evidence" value="ECO:0007669"/>
    <property type="project" value="TreeGrafter"/>
</dbReference>
<dbReference type="PRINTS" id="PR00452">
    <property type="entry name" value="SH3DOMAIN"/>
</dbReference>
<dbReference type="GO" id="GO:0031097">
    <property type="term" value="C:medial cortex"/>
    <property type="evidence" value="ECO:0007669"/>
    <property type="project" value="TreeGrafter"/>
</dbReference>
<dbReference type="GO" id="GO:0051666">
    <property type="term" value="P:actin cortical patch localization"/>
    <property type="evidence" value="ECO:0007669"/>
    <property type="project" value="InterPro"/>
</dbReference>
<dbReference type="InterPro" id="IPR004148">
    <property type="entry name" value="BAR_dom"/>
</dbReference>
<reference evidence="5 6" key="1">
    <citation type="submission" date="2023-11" db="EMBL/GenBank/DDBJ databases">
        <title>An acidophilic fungus is an integral part of prey digestion in a carnivorous sundew plant.</title>
        <authorList>
            <person name="Tsai I.J."/>
        </authorList>
    </citation>
    <scope>NUCLEOTIDE SEQUENCE [LARGE SCALE GENOMIC DNA]</scope>
    <source>
        <strain evidence="5">169a</strain>
    </source>
</reference>
<accession>A0AAQ3M850</accession>
<feature type="compositionally biased region" description="Polar residues" evidence="3">
    <location>
        <begin position="388"/>
        <end position="419"/>
    </location>
</feature>
<dbReference type="InterPro" id="IPR027267">
    <property type="entry name" value="AH/BAR_dom_sf"/>
</dbReference>
<evidence type="ECO:0000313" key="5">
    <source>
        <dbReference type="EMBL" id="WPH03055.1"/>
    </source>
</evidence>
<dbReference type="EMBL" id="CP138588">
    <property type="protein sequence ID" value="WPH03055.1"/>
    <property type="molecule type" value="Genomic_DNA"/>
</dbReference>
<dbReference type="PRINTS" id="PR00499">
    <property type="entry name" value="P67PHOX"/>
</dbReference>
<dbReference type="GO" id="GO:0008289">
    <property type="term" value="F:lipid binding"/>
    <property type="evidence" value="ECO:0007669"/>
    <property type="project" value="TreeGrafter"/>
</dbReference>
<dbReference type="FunFam" id="2.30.30.40:FF:000100">
    <property type="entry name" value="SH3 domain-containing YSC84-like protein 1"/>
    <property type="match status" value="1"/>
</dbReference>
<evidence type="ECO:0000259" key="4">
    <source>
        <dbReference type="PROSITE" id="PS50002"/>
    </source>
</evidence>
<feature type="region of interest" description="Disordered" evidence="3">
    <location>
        <begin position="303"/>
        <end position="324"/>
    </location>
</feature>
<keyword evidence="6" id="KW-1185">Reference proteome</keyword>
<dbReference type="InterPro" id="IPR046982">
    <property type="entry name" value="BIN3/RVS161-like"/>
</dbReference>
<dbReference type="SMART" id="SM00326">
    <property type="entry name" value="SH3"/>
    <property type="match status" value="1"/>
</dbReference>
<sequence length="539" mass="59179">MKSMQRKFGGLLKRSDDVADVGAVLAEFKSVDDMLDRLIIDLKAWRDGWEDILKLQYDAAEAFTKLYQAIEPTADPEMTRTPTVTPQRYVQKCTALQNLYADVRADLVKEVALISTQLLRPVEDAKVSTKALHKTLKHRENMKRDYERYLSRVEHSRKKDNRSVKEEAALAKHESDLTQSQIDYNTADEQVKQTFPPVTAAVVSLLPLLLARQVMLQTTLVGQLYTVLSAYNKRNGLPGPEVTDNEIIAAWDREFTGFRKELEGGISTIANGKAVRLAMTLPPEKDKSTLTGLGIRKKVMNLKTSAGPNIPPKVPSMGATDRHNSHHQIENLAYDEEEQAPPKPPRPAAPSSPMHSSYGSPMVPTSSKPRIPSVAHSPVPGAYDQHPASLTPNFPQSPPSYDQVGSSPPSRYQTPSNGAPSPMGLLSAVNNGGGNNDYFLGAARRTSNASTIASTYSSGVASAAAKKKPPPPIPVKRIPSATVPYVTALYDFEGQNPGDLVFREGDRIRVVTRTESTDDWWEGELRGKIGVFPANYVKA</sequence>
<dbReference type="GO" id="GO:1990528">
    <property type="term" value="C:Rvs161p-Rvs167p complex"/>
    <property type="evidence" value="ECO:0007669"/>
    <property type="project" value="TreeGrafter"/>
</dbReference>
<feature type="compositionally biased region" description="Pro residues" evidence="3">
    <location>
        <begin position="341"/>
        <end position="350"/>
    </location>
</feature>